<dbReference type="InterPro" id="IPR017907">
    <property type="entry name" value="Znf_RING_CS"/>
</dbReference>
<proteinExistence type="predicted"/>
<keyword evidence="3" id="KW-0862">Zinc</keyword>
<dbReference type="OrthoDB" id="35734at10239"/>
<keyword evidence="1" id="KW-0479">Metal-binding</keyword>
<evidence type="ECO:0000256" key="1">
    <source>
        <dbReference type="ARBA" id="ARBA00022723"/>
    </source>
</evidence>
<organism evidence="4 5">
    <name type="scientific">Ranid herpesvirus 2</name>
    <dbReference type="NCBI Taxonomy" id="389214"/>
    <lineage>
        <taxon>Viruses</taxon>
        <taxon>Duplodnaviria</taxon>
        <taxon>Heunggongvirae</taxon>
        <taxon>Peploviricota</taxon>
        <taxon>Herviviricetes</taxon>
        <taxon>Herpesvirales</taxon>
        <taxon>Alloherpesviridae</taxon>
        <taxon>Batravirus</taxon>
        <taxon>Batravirus ranidallo2</taxon>
    </lineage>
</organism>
<accession>Q14W10</accession>
<dbReference type="GeneID" id="5179397"/>
<dbReference type="PROSITE" id="PS00518">
    <property type="entry name" value="ZF_RING_1"/>
    <property type="match status" value="1"/>
</dbReference>
<evidence type="ECO:0000256" key="2">
    <source>
        <dbReference type="ARBA" id="ARBA00022771"/>
    </source>
</evidence>
<evidence type="ECO:0000313" key="5">
    <source>
        <dbReference type="Proteomes" id="UP000120576"/>
    </source>
</evidence>
<dbReference type="KEGG" id="vg:5179397"/>
<evidence type="ECO:0000256" key="3">
    <source>
        <dbReference type="ARBA" id="ARBA00022833"/>
    </source>
</evidence>
<evidence type="ECO:0000313" key="4">
    <source>
        <dbReference type="EMBL" id="ABG25619.1"/>
    </source>
</evidence>
<protein>
    <submittedName>
        <fullName evidence="4">ORF96</fullName>
    </submittedName>
</protein>
<dbReference type="RefSeq" id="YP_656604.1">
    <property type="nucleotide sequence ID" value="NC_008210.1"/>
</dbReference>
<sequence length="390" mass="42871">MGTEGGHENSLDAIVTDSMDAMLAFFDLKNDTVQGIHLPLMQANSKCTKDFRRLVVISYGDRIDEPTSEAVPPNASDQETANSGVARCVLCGNDAPFLKVACCNHSICEPCARKPEALLEKYSCALQYVSCVKCHKRMEVMQRISVTTCCAAGHCPPCAENALYDELCSQCHKAPRSRRMGIKSPLLSYPEDKPRDCASRGRFLEAEDMLSSVGTLRNPASLISPYGDIFAGEAITEPLTVNTYSFEALERCLRAKGQCANTSCQSIFIEGAQQFDYRLPPLMPPSWKHYMVQDTVFVECLSCVLLKQCTLAAVQAADGCAFEHVDALRYAKVEFDETVNMQAVPNIATVVYNKKSAGVVRIKQHYHYMELLSKLSVDASGALCLSKLKA</sequence>
<dbReference type="GO" id="GO:0008270">
    <property type="term" value="F:zinc ion binding"/>
    <property type="evidence" value="ECO:0007669"/>
    <property type="project" value="UniProtKB-KW"/>
</dbReference>
<keyword evidence="2" id="KW-0863">Zinc-finger</keyword>
<reference evidence="4 5" key="1">
    <citation type="journal article" date="2006" name="J. Gen. Virol.">
        <title>Genome sequences of two frog herpesviruses.</title>
        <authorList>
            <person name="Davison A.J."/>
            <person name="Cunningham C."/>
            <person name="Sauerbier W."/>
            <person name="McKinnell R.G."/>
        </authorList>
    </citation>
    <scope>NUCLEOTIDE SEQUENCE [LARGE SCALE GENOMIC DNA]</scope>
    <source>
        <strain evidence="4">ATCC VR-568</strain>
    </source>
</reference>
<dbReference type="EMBL" id="DQ665652">
    <property type="protein sequence ID" value="ABG25619.1"/>
    <property type="molecule type" value="Genomic_DNA"/>
</dbReference>
<name>Q14W10_9VIRU</name>
<keyword evidence="5" id="KW-1185">Reference proteome</keyword>
<dbReference type="Proteomes" id="UP000120576">
    <property type="component" value="Genome"/>
</dbReference>